<evidence type="ECO:0000313" key="15">
    <source>
        <dbReference type="Proteomes" id="UP000229757"/>
    </source>
</evidence>
<evidence type="ECO:0000256" key="2">
    <source>
        <dbReference type="ARBA" id="ARBA00007246"/>
    </source>
</evidence>
<dbReference type="GO" id="GO:0005886">
    <property type="term" value="C:plasma membrane"/>
    <property type="evidence" value="ECO:0007669"/>
    <property type="project" value="UniProtKB-SubCell"/>
</dbReference>
<dbReference type="NCBIfam" id="NF037980">
    <property type="entry name" value="T2SS_GspK"/>
    <property type="match status" value="1"/>
</dbReference>
<proteinExistence type="inferred from homology"/>
<keyword evidence="8" id="KW-1133">Transmembrane helix</keyword>
<keyword evidence="7" id="KW-0653">Protein transport</keyword>
<evidence type="ECO:0000256" key="9">
    <source>
        <dbReference type="ARBA" id="ARBA00023136"/>
    </source>
</evidence>
<comment type="subcellular location">
    <subcellularLocation>
        <location evidence="1 10">Cell inner membrane</location>
    </subcellularLocation>
</comment>
<dbReference type="Gene3D" id="3.30.1300.30">
    <property type="entry name" value="GSPII I/J protein-like"/>
    <property type="match status" value="1"/>
</dbReference>
<evidence type="ECO:0000313" key="14">
    <source>
        <dbReference type="EMBL" id="ATX76765.1"/>
    </source>
</evidence>
<sequence length="329" mass="36601">MRRQQSGFVLIQVMLVFAILIVVAAKLQYEQRIQIDRTAQSLFLGQAQTYAESAEAIAKVGLIIDLRNSQTDHLYELWNTADGLFPVDQGMIQLELNDLQGRFNLNWLTLESGYRDSAQQGLMRLLTILGSKPEIADELLQWFDRDSGIDYFYADERPSYAPAYTSMADLSELLLLKSVDYAEYQKIAPYLSALPADSKLNINTAPAEIIQSIAVYIDESTAQQVVASRGETGFTSLSDFLSGEVFKENQDSSVLLAQLSVTSNWFELYTSVTLQDRTLTQRSMLHRGSSGMTLTLRDRSVKEANPIPGDPIKGPAASADLDDTNESNS</sequence>
<keyword evidence="9 10" id="KW-0472">Membrane</keyword>
<evidence type="ECO:0000256" key="10">
    <source>
        <dbReference type="PIRNR" id="PIRNR002786"/>
    </source>
</evidence>
<dbReference type="Pfam" id="PF21687">
    <property type="entry name" value="T2SSK_1st"/>
    <property type="match status" value="1"/>
</dbReference>
<dbReference type="SUPFAM" id="SSF54523">
    <property type="entry name" value="Pili subunits"/>
    <property type="match status" value="1"/>
</dbReference>
<gene>
    <name evidence="14" type="ORF">REIFOR_01620</name>
</gene>
<keyword evidence="6" id="KW-0812">Transmembrane</keyword>
<feature type="compositionally biased region" description="Acidic residues" evidence="11">
    <location>
        <begin position="320"/>
        <end position="329"/>
    </location>
</feature>
<dbReference type="PANTHER" id="PTHR38831:SF1">
    <property type="entry name" value="TYPE II SECRETION SYSTEM PROTEIN K-RELATED"/>
    <property type="match status" value="1"/>
</dbReference>
<evidence type="ECO:0000256" key="5">
    <source>
        <dbReference type="ARBA" id="ARBA00022519"/>
    </source>
</evidence>
<keyword evidence="3 10" id="KW-0813">Transport</keyword>
<evidence type="ECO:0000256" key="1">
    <source>
        <dbReference type="ARBA" id="ARBA00004533"/>
    </source>
</evidence>
<dbReference type="PIRSF" id="PIRSF002786">
    <property type="entry name" value="XcpX"/>
    <property type="match status" value="1"/>
</dbReference>
<evidence type="ECO:0000259" key="13">
    <source>
        <dbReference type="Pfam" id="PF21687"/>
    </source>
</evidence>
<name>A0A2K8KPS4_9GAMM</name>
<dbReference type="GO" id="GO:0009306">
    <property type="term" value="P:protein secretion"/>
    <property type="evidence" value="ECO:0007669"/>
    <property type="project" value="InterPro"/>
</dbReference>
<keyword evidence="5 10" id="KW-0997">Cell inner membrane</keyword>
<comment type="similarity">
    <text evidence="2 10">Belongs to the GSP K family.</text>
</comment>
<evidence type="ECO:0000256" key="3">
    <source>
        <dbReference type="ARBA" id="ARBA00022448"/>
    </source>
</evidence>
<dbReference type="OrthoDB" id="9788973at2"/>
<dbReference type="SUPFAM" id="SSF158544">
    <property type="entry name" value="GspK insert domain-like"/>
    <property type="match status" value="1"/>
</dbReference>
<dbReference type="RefSeq" id="WP_100257078.1">
    <property type="nucleotide sequence ID" value="NZ_CP011797.1"/>
</dbReference>
<feature type="domain" description="T2SS protein K second SAM-like" evidence="12">
    <location>
        <begin position="200"/>
        <end position="261"/>
    </location>
</feature>
<dbReference type="PANTHER" id="PTHR38831">
    <property type="entry name" value="TYPE II SECRETION SYSTEM PROTEIN K"/>
    <property type="match status" value="1"/>
</dbReference>
<evidence type="ECO:0000256" key="4">
    <source>
        <dbReference type="ARBA" id="ARBA00022475"/>
    </source>
</evidence>
<dbReference type="Pfam" id="PF03934">
    <property type="entry name" value="T2SSK"/>
    <property type="match status" value="1"/>
</dbReference>
<evidence type="ECO:0000256" key="6">
    <source>
        <dbReference type="ARBA" id="ARBA00022692"/>
    </source>
</evidence>
<dbReference type="KEGG" id="rfo:REIFOR_01620"/>
<dbReference type="EMBL" id="CP011797">
    <property type="protein sequence ID" value="ATX76765.1"/>
    <property type="molecule type" value="Genomic_DNA"/>
</dbReference>
<dbReference type="Gene3D" id="1.10.40.60">
    <property type="entry name" value="EpsJ-like"/>
    <property type="match status" value="2"/>
</dbReference>
<dbReference type="InterPro" id="IPR005628">
    <property type="entry name" value="GspK"/>
</dbReference>
<dbReference type="InterPro" id="IPR049031">
    <property type="entry name" value="T2SSK_SAM-like_1st"/>
</dbReference>
<feature type="region of interest" description="Disordered" evidence="11">
    <location>
        <begin position="302"/>
        <end position="329"/>
    </location>
</feature>
<evidence type="ECO:0000259" key="12">
    <source>
        <dbReference type="Pfam" id="PF03934"/>
    </source>
</evidence>
<keyword evidence="15" id="KW-1185">Reference proteome</keyword>
<keyword evidence="4 10" id="KW-1003">Cell membrane</keyword>
<accession>A0A2K8KPS4</accession>
<evidence type="ECO:0000256" key="11">
    <source>
        <dbReference type="SAM" id="MobiDB-lite"/>
    </source>
</evidence>
<evidence type="ECO:0000256" key="7">
    <source>
        <dbReference type="ARBA" id="ARBA00022927"/>
    </source>
</evidence>
<organism evidence="14 15">
    <name type="scientific">Reinekea forsetii</name>
    <dbReference type="NCBI Taxonomy" id="1336806"/>
    <lineage>
        <taxon>Bacteria</taxon>
        <taxon>Pseudomonadati</taxon>
        <taxon>Pseudomonadota</taxon>
        <taxon>Gammaproteobacteria</taxon>
        <taxon>Oceanospirillales</taxon>
        <taxon>Saccharospirillaceae</taxon>
        <taxon>Reinekea</taxon>
    </lineage>
</organism>
<dbReference type="Proteomes" id="UP000229757">
    <property type="component" value="Chromosome"/>
</dbReference>
<reference evidence="14 15" key="1">
    <citation type="journal article" date="2017" name="Environ. Microbiol.">
        <title>Genomic and physiological analyses of 'Reinekea forsetii' reveal a versatile opportunistic lifestyle during spring algae blooms.</title>
        <authorList>
            <person name="Avci B."/>
            <person name="Hahnke R.L."/>
            <person name="Chafee M."/>
            <person name="Fischer T."/>
            <person name="Gruber-Vodicka H."/>
            <person name="Tegetmeyer H.E."/>
            <person name="Harder J."/>
            <person name="Fuchs B.M."/>
            <person name="Amann R.I."/>
            <person name="Teeling H."/>
        </authorList>
    </citation>
    <scope>NUCLEOTIDE SEQUENCE [LARGE SCALE GENOMIC DNA]</scope>
    <source>
        <strain evidence="14 15">Hel1_31_D35</strain>
    </source>
</reference>
<dbReference type="AlphaFoldDB" id="A0A2K8KPS4"/>
<evidence type="ECO:0000256" key="8">
    <source>
        <dbReference type="ARBA" id="ARBA00022989"/>
    </source>
</evidence>
<protein>
    <recommendedName>
        <fullName evidence="10">Type II secretion system protein K</fullName>
    </recommendedName>
</protein>
<dbReference type="InterPro" id="IPR045584">
    <property type="entry name" value="Pilin-like"/>
</dbReference>
<dbReference type="InterPro" id="IPR049179">
    <property type="entry name" value="T2SSK_SAM-like_2nd"/>
</dbReference>
<dbReference type="InterPro" id="IPR038072">
    <property type="entry name" value="GspK_central_sf"/>
</dbReference>
<feature type="domain" description="T2SS protein K first SAM-like" evidence="13">
    <location>
        <begin position="101"/>
        <end position="196"/>
    </location>
</feature>